<evidence type="ECO:0000259" key="1">
    <source>
        <dbReference type="Pfam" id="PF13577"/>
    </source>
</evidence>
<protein>
    <submittedName>
        <fullName evidence="2">Nuclear transport factor 2 family protein</fullName>
    </submittedName>
</protein>
<dbReference type="Proteomes" id="UP001055336">
    <property type="component" value="Chromosome"/>
</dbReference>
<accession>A0ABY3VR80</accession>
<sequence length="184" mass="20980">MSPPVDDSEVTALLARDRIRALPIRYAAAIEARDVDAMVQLFSPTARFGAYGQGRDALRRLMLDSLKDSLFAVILVANHLIEMHDEMHASGQVWAHCYAQTRTEGFVEQLIRYDDRYESVDGEWLFAHRRHRLWYGAAHTKSPLAQRAAEWPRRQVGVGDIPLSDPDFAEWWRTLNTDDGVSSL</sequence>
<dbReference type="RefSeq" id="WP_240261408.1">
    <property type="nucleotide sequence ID" value="NZ_CP092488.2"/>
</dbReference>
<evidence type="ECO:0000313" key="3">
    <source>
        <dbReference type="Proteomes" id="UP001055336"/>
    </source>
</evidence>
<feature type="domain" description="SnoaL-like" evidence="1">
    <location>
        <begin position="12"/>
        <end position="130"/>
    </location>
</feature>
<reference evidence="2" key="1">
    <citation type="submission" date="2022-08" db="EMBL/GenBank/DDBJ databases">
        <title>Whole genome sequencing of non-tuberculosis mycobacteria type-strains.</title>
        <authorList>
            <person name="Igarashi Y."/>
            <person name="Osugi A."/>
            <person name="Mitarai S."/>
        </authorList>
    </citation>
    <scope>NUCLEOTIDE SEQUENCE</scope>
    <source>
        <strain evidence="2">DSM 45127</strain>
    </source>
</reference>
<dbReference type="InterPro" id="IPR037401">
    <property type="entry name" value="SnoaL-like"/>
</dbReference>
<organism evidence="2 3">
    <name type="scientific">Mycobacterium paraterrae</name>
    <dbReference type="NCBI Taxonomy" id="577492"/>
    <lineage>
        <taxon>Bacteria</taxon>
        <taxon>Bacillati</taxon>
        <taxon>Actinomycetota</taxon>
        <taxon>Actinomycetes</taxon>
        <taxon>Mycobacteriales</taxon>
        <taxon>Mycobacteriaceae</taxon>
        <taxon>Mycobacterium</taxon>
    </lineage>
</organism>
<proteinExistence type="predicted"/>
<dbReference type="Gene3D" id="3.10.450.50">
    <property type="match status" value="1"/>
</dbReference>
<dbReference type="Pfam" id="PF13577">
    <property type="entry name" value="SnoaL_4"/>
    <property type="match status" value="1"/>
</dbReference>
<dbReference type="EMBL" id="CP092488">
    <property type="protein sequence ID" value="UMB69677.1"/>
    <property type="molecule type" value="Genomic_DNA"/>
</dbReference>
<name>A0ABY3VR80_9MYCO</name>
<keyword evidence="3" id="KW-1185">Reference proteome</keyword>
<dbReference type="SUPFAM" id="SSF54427">
    <property type="entry name" value="NTF2-like"/>
    <property type="match status" value="1"/>
</dbReference>
<evidence type="ECO:0000313" key="2">
    <source>
        <dbReference type="EMBL" id="UMB69677.1"/>
    </source>
</evidence>
<dbReference type="InterPro" id="IPR032710">
    <property type="entry name" value="NTF2-like_dom_sf"/>
</dbReference>
<gene>
    <name evidence="2" type="ORF">MKK62_25680</name>
</gene>